<dbReference type="AlphaFoldDB" id="A0A4P7SH68"/>
<name>A0A4P7SH68_9CELL</name>
<reference evidence="1 2" key="1">
    <citation type="submission" date="2019-04" db="EMBL/GenBank/DDBJ databases">
        <title>Isolation and identification of Cellulomonas shaoxiangyii sp. Nov. isolated from feces of the Tibetan antelopes (Pantholops hodgsonii) in the Qinghai-Tibet plateau of China.</title>
        <authorList>
            <person name="Tian Z."/>
        </authorList>
    </citation>
    <scope>NUCLEOTIDE SEQUENCE [LARGE SCALE GENOMIC DNA]</scope>
    <source>
        <strain evidence="1 2">Z28</strain>
    </source>
</reference>
<dbReference type="EMBL" id="CP039291">
    <property type="protein sequence ID" value="QCB93300.1"/>
    <property type="molecule type" value="Genomic_DNA"/>
</dbReference>
<sequence length="140" mass="14833">MPSVMWPAIIWPDLELWAIDYLKARLATRPEPFAQGVAVRNVVPDTMPARLITVRDDGGGRSDATKTASLGVNIWAGAAKNPADCSNLARLVTALLEDAAGYGPVKAHLSTSGPYPVAEASAKPHRYLSVDLVVTGTPLT</sequence>
<accession>A0A4P7SH68</accession>
<dbReference type="RefSeq" id="WP_135974236.1">
    <property type="nucleotide sequence ID" value="NZ_CP039291.1"/>
</dbReference>
<keyword evidence="2" id="KW-1185">Reference proteome</keyword>
<gene>
    <name evidence="1" type="ORF">E5225_06795</name>
</gene>
<evidence type="ECO:0000313" key="1">
    <source>
        <dbReference type="EMBL" id="QCB93300.1"/>
    </source>
</evidence>
<dbReference type="Proteomes" id="UP000296469">
    <property type="component" value="Chromosome"/>
</dbReference>
<evidence type="ECO:0000313" key="2">
    <source>
        <dbReference type="Proteomes" id="UP000296469"/>
    </source>
</evidence>
<proteinExistence type="predicted"/>
<organism evidence="1 2">
    <name type="scientific">Cellulomonas shaoxiangyii</name>
    <dbReference type="NCBI Taxonomy" id="2566013"/>
    <lineage>
        <taxon>Bacteria</taxon>
        <taxon>Bacillati</taxon>
        <taxon>Actinomycetota</taxon>
        <taxon>Actinomycetes</taxon>
        <taxon>Micrococcales</taxon>
        <taxon>Cellulomonadaceae</taxon>
        <taxon>Cellulomonas</taxon>
    </lineage>
</organism>
<dbReference type="KEGG" id="celz:E5225_06795"/>
<evidence type="ECO:0008006" key="3">
    <source>
        <dbReference type="Google" id="ProtNLM"/>
    </source>
</evidence>
<protein>
    <recommendedName>
        <fullName evidence="3">DUF3168 domain-containing protein</fullName>
    </recommendedName>
</protein>